<proteinExistence type="predicted"/>
<gene>
    <name evidence="2" type="ORF">GCM10010981_36560</name>
</gene>
<dbReference type="RefSeq" id="WP_188796420.1">
    <property type="nucleotide sequence ID" value="NZ_BMJA01000003.1"/>
</dbReference>
<evidence type="ECO:0000313" key="3">
    <source>
        <dbReference type="Proteomes" id="UP000620046"/>
    </source>
</evidence>
<feature type="transmembrane region" description="Helical" evidence="1">
    <location>
        <begin position="14"/>
        <end position="37"/>
    </location>
</feature>
<comment type="caution">
    <text evidence="2">The sequence shown here is derived from an EMBL/GenBank/DDBJ whole genome shotgun (WGS) entry which is preliminary data.</text>
</comment>
<dbReference type="EMBL" id="BMJA01000003">
    <property type="protein sequence ID" value="GGA44100.1"/>
    <property type="molecule type" value="Genomic_DNA"/>
</dbReference>
<dbReference type="Proteomes" id="UP000620046">
    <property type="component" value="Unassembled WGS sequence"/>
</dbReference>
<name>A0ABQ1GHV1_9GAMM</name>
<protein>
    <submittedName>
        <fullName evidence="2">Uncharacterized protein</fullName>
    </submittedName>
</protein>
<organism evidence="2 3">
    <name type="scientific">Dyella nitratireducens</name>
    <dbReference type="NCBI Taxonomy" id="1849580"/>
    <lineage>
        <taxon>Bacteria</taxon>
        <taxon>Pseudomonadati</taxon>
        <taxon>Pseudomonadota</taxon>
        <taxon>Gammaproteobacteria</taxon>
        <taxon>Lysobacterales</taxon>
        <taxon>Rhodanobacteraceae</taxon>
        <taxon>Dyella</taxon>
    </lineage>
</organism>
<keyword evidence="1" id="KW-0472">Membrane</keyword>
<keyword evidence="1" id="KW-1133">Transmembrane helix</keyword>
<evidence type="ECO:0000256" key="1">
    <source>
        <dbReference type="SAM" id="Phobius"/>
    </source>
</evidence>
<keyword evidence="3" id="KW-1185">Reference proteome</keyword>
<keyword evidence="1" id="KW-0812">Transmembrane</keyword>
<reference evidence="3" key="1">
    <citation type="journal article" date="2019" name="Int. J. Syst. Evol. Microbiol.">
        <title>The Global Catalogue of Microorganisms (GCM) 10K type strain sequencing project: providing services to taxonomists for standard genome sequencing and annotation.</title>
        <authorList>
            <consortium name="The Broad Institute Genomics Platform"/>
            <consortium name="The Broad Institute Genome Sequencing Center for Infectious Disease"/>
            <person name="Wu L."/>
            <person name="Ma J."/>
        </authorList>
    </citation>
    <scope>NUCLEOTIDE SEQUENCE [LARGE SCALE GENOMIC DNA]</scope>
    <source>
        <strain evidence="3">CGMCC 1.15439</strain>
    </source>
</reference>
<sequence length="149" mass="15327">MYFSRKPRSQRGDVLLEALISVLVMGFIGAGTAYAVGRMTVSAKNTRVDGVAASQMRLLLQQYGSTLCPGQANNAQAKITLPLTNTSYPVQVQCLPGSSITVGGIAVTQPSSVVLCIPQSNTAFDGSIVVGTDASAIATGVTACATKQS</sequence>
<evidence type="ECO:0000313" key="2">
    <source>
        <dbReference type="EMBL" id="GGA44100.1"/>
    </source>
</evidence>
<accession>A0ABQ1GHV1</accession>